<protein>
    <submittedName>
        <fullName evidence="1">Fibroblast growth factor 7</fullName>
    </submittedName>
</protein>
<comment type="caution">
    <text evidence="1">The sequence shown here is derived from an EMBL/GenBank/DDBJ whole genome shotgun (WGS) entry which is preliminary data.</text>
</comment>
<sequence length="82" mass="9705">MRRHTRNYDYMEGGDVRIRRLFSHAQWFPLVMTEPISMGLKIPPTATDTYNENYPAFKGVFLENYFNATPRQSGLKWKKKCS</sequence>
<evidence type="ECO:0000313" key="1">
    <source>
        <dbReference type="EMBL" id="GLD74224.1"/>
    </source>
</evidence>
<dbReference type="Proteomes" id="UP001279410">
    <property type="component" value="Unassembled WGS sequence"/>
</dbReference>
<organism evidence="1 2">
    <name type="scientific">Lates japonicus</name>
    <name type="common">Japanese lates</name>
    <dbReference type="NCBI Taxonomy" id="270547"/>
    <lineage>
        <taxon>Eukaryota</taxon>
        <taxon>Metazoa</taxon>
        <taxon>Chordata</taxon>
        <taxon>Craniata</taxon>
        <taxon>Vertebrata</taxon>
        <taxon>Euteleostomi</taxon>
        <taxon>Actinopterygii</taxon>
        <taxon>Neopterygii</taxon>
        <taxon>Teleostei</taxon>
        <taxon>Neoteleostei</taxon>
        <taxon>Acanthomorphata</taxon>
        <taxon>Carangaria</taxon>
        <taxon>Carangaria incertae sedis</taxon>
        <taxon>Centropomidae</taxon>
        <taxon>Lates</taxon>
    </lineage>
</organism>
<name>A0AAD3NNE8_LATJO</name>
<proteinExistence type="predicted"/>
<dbReference type="AlphaFoldDB" id="A0AAD3NNE8"/>
<accession>A0AAD3NNE8</accession>
<gene>
    <name evidence="1" type="ORF">AKAME5_002555200</name>
</gene>
<keyword evidence="2" id="KW-1185">Reference proteome</keyword>
<dbReference type="EMBL" id="BRZM01002078">
    <property type="protein sequence ID" value="GLD74224.1"/>
    <property type="molecule type" value="Genomic_DNA"/>
</dbReference>
<reference evidence="1" key="1">
    <citation type="submission" date="2022-08" db="EMBL/GenBank/DDBJ databases">
        <title>Genome sequencing of akame (Lates japonicus).</title>
        <authorList>
            <person name="Hashiguchi Y."/>
            <person name="Takahashi H."/>
        </authorList>
    </citation>
    <scope>NUCLEOTIDE SEQUENCE</scope>
    <source>
        <strain evidence="1">Kochi</strain>
    </source>
</reference>
<evidence type="ECO:0000313" key="2">
    <source>
        <dbReference type="Proteomes" id="UP001279410"/>
    </source>
</evidence>